<feature type="compositionally biased region" description="Polar residues" evidence="1">
    <location>
        <begin position="24"/>
        <end position="38"/>
    </location>
</feature>
<feature type="compositionally biased region" description="Polar residues" evidence="1">
    <location>
        <begin position="1268"/>
        <end position="1281"/>
    </location>
</feature>
<keyword evidence="3" id="KW-1185">Reference proteome</keyword>
<comment type="caution">
    <text evidence="2">The sequence shown here is derived from an EMBL/GenBank/DDBJ whole genome shotgun (WGS) entry which is preliminary data.</text>
</comment>
<dbReference type="Proteomes" id="UP000019487">
    <property type="component" value="Unassembled WGS sequence"/>
</dbReference>
<feature type="compositionally biased region" description="Low complexity" evidence="1">
    <location>
        <begin position="1451"/>
        <end position="1469"/>
    </location>
</feature>
<evidence type="ECO:0000313" key="2">
    <source>
        <dbReference type="EMBL" id="ESZ92968.1"/>
    </source>
</evidence>
<feature type="region of interest" description="Disordered" evidence="1">
    <location>
        <begin position="1"/>
        <end position="80"/>
    </location>
</feature>
<accession>W9CAY2</accession>
<name>W9CAY2_SCLBF</name>
<proteinExistence type="predicted"/>
<feature type="region of interest" description="Disordered" evidence="1">
    <location>
        <begin position="1268"/>
        <end position="1298"/>
    </location>
</feature>
<feature type="region of interest" description="Disordered" evidence="1">
    <location>
        <begin position="1346"/>
        <end position="1469"/>
    </location>
</feature>
<feature type="compositionally biased region" description="Acidic residues" evidence="1">
    <location>
        <begin position="1428"/>
        <end position="1442"/>
    </location>
</feature>
<feature type="region of interest" description="Disordered" evidence="1">
    <location>
        <begin position="1020"/>
        <end position="1042"/>
    </location>
</feature>
<reference evidence="2 3" key="1">
    <citation type="journal article" date="2014" name="Genome Announc.">
        <title>Draft genome sequence of Sclerotinia borealis, a psychrophilic plant pathogenic fungus.</title>
        <authorList>
            <person name="Mardanov A.V."/>
            <person name="Beletsky A.V."/>
            <person name="Kadnikov V.V."/>
            <person name="Ignatov A.N."/>
            <person name="Ravin N.V."/>
        </authorList>
    </citation>
    <scope>NUCLEOTIDE SEQUENCE [LARGE SCALE GENOMIC DNA]</scope>
    <source>
        <strain evidence="3">F-4157</strain>
    </source>
</reference>
<gene>
    <name evidence="2" type="ORF">SBOR_6634</name>
</gene>
<feature type="region of interest" description="Disordered" evidence="1">
    <location>
        <begin position="242"/>
        <end position="276"/>
    </location>
</feature>
<evidence type="ECO:0000256" key="1">
    <source>
        <dbReference type="SAM" id="MobiDB-lite"/>
    </source>
</evidence>
<dbReference type="OrthoDB" id="3515394at2759"/>
<evidence type="ECO:0000313" key="3">
    <source>
        <dbReference type="Proteomes" id="UP000019487"/>
    </source>
</evidence>
<protein>
    <submittedName>
        <fullName evidence="2">Uncharacterized protein</fullName>
    </submittedName>
</protein>
<organism evidence="2 3">
    <name type="scientific">Sclerotinia borealis (strain F-4128)</name>
    <dbReference type="NCBI Taxonomy" id="1432307"/>
    <lineage>
        <taxon>Eukaryota</taxon>
        <taxon>Fungi</taxon>
        <taxon>Dikarya</taxon>
        <taxon>Ascomycota</taxon>
        <taxon>Pezizomycotina</taxon>
        <taxon>Leotiomycetes</taxon>
        <taxon>Helotiales</taxon>
        <taxon>Sclerotiniaceae</taxon>
        <taxon>Sclerotinia</taxon>
    </lineage>
</organism>
<dbReference type="HOGENOM" id="CLU_255715_0_0_1"/>
<feature type="region of interest" description="Disordered" evidence="1">
    <location>
        <begin position="100"/>
        <end position="119"/>
    </location>
</feature>
<feature type="compositionally biased region" description="Polar residues" evidence="1">
    <location>
        <begin position="1346"/>
        <end position="1374"/>
    </location>
</feature>
<feature type="compositionally biased region" description="Basic and acidic residues" evidence="1">
    <location>
        <begin position="8"/>
        <end position="18"/>
    </location>
</feature>
<sequence>MASISFRTPEKSNDENKPLPRTPRTPSSHKLQDLGRTSSQKKARQIFDSLRSLKSRGKASSDAEDESAQSAGAGSPIRRKNSTWDLFGTIRSKKSGEFGVHEKERPLTTTPLRPGLEIGDAPELLPRRRKSLVNMLGSISTKVSSRRNTNLREVPLNGERLPDYCEEDIFAERLAKELAHLKVDSPIPAHTSTSIRQSRFPNERLGGANALGADHNGIIENFKIRQLDDLLNDRDGYDAKSWTSKAQTLQNEESDEQVASQTPTTDEDGSKTPDSYLRSMIKSFDDYNSEPTVLKSKGANVSASPSPDKLAPTKPVDFLKDLSPDVIPSNQSIETTSSLVFHTDKPERFERIYREEKQPMITIREVTSESDSSLVYEDPIAPSPPTWQDAAKSRTATLESRGRLPDRNYARYIQEFDPLFISQTAERRDYCRGLEVIPSNIEDSDQQRIARSIKQTVDKMTKNLYLSSFSEETTEERDEELQEESYPSELEYKYSLGSDDLWKTVESISANSLGETSAVTVIRNNISSFKNIEFWEGPMYVRYPQSGAKWRHVVYFPTGSLALLDIRKQNKGEYSDTITYCPEESCIYVHLWGKLPEPESDLSVRVRYPETETRWARTQIYDSGDLAMADMNQQNLGEFSEIRYDASERVFHVYTWGDVIEASHGSVHVDYPEANTRSARTQIFRNKDLAMADMCLQSRGEFAEVRYDASKRRYRAFAWGDVIDTPDSYVRVDFPEPEIERDVRVDYPEANTRWARTQMYENDELAKADMRLQSRGEFSEVRYNASKHCFRAFAWGDIIDSSDDYIHIDFLEPEIERNVRVDYPETKTRWARTQMYETEDLAKADISRLNNGEYSNFVYSSPERRFRVEAQPKVLGSIYRTRERVWKPTLSPLGDRDENEQDLPDFSDLEKDFQLVATEWLRSSSPGIQSQEGAEELLGDDSAGSNDMSLCVEAGTPRKSNEELVAELYMGNHSDQTTPLLRGSKQILQYLDSLNGKHPTSKILHAKNDFQLNRRTATKAWAESEDDDRESRSIEKAAQGARDMTNDHFAQISRSILLDDYSDDGTTSLGIEIVEENSRENSDQSFTQGFEYSQFADTFDEGKNYGISIQMDEVSEDEEGMASNPANANENFIFDFGRDMAHRRERSNAISGEVPPVILSSDKSNENIYIVPIDNNDLYEENAGCGDPELPPSSDTDLTGDALTNYKIDTHLYSMNLTKSEFEGKEEQSVYRPGLWAGTCAKVQDTRNASACTASSVYSQPGLEFSSMSATNTEKAQSSEIQGERQKDSFTGNNPNIEDGAFRVETVSQEYIDYEIHPLATTRASPQRAAIKANTFHTRNMMFPASTNPFLNRPSSPHSPFQPIASSKRAQPHTQGPRIVTPSGKVYSPAKEEHKVSNPIQRIQTPGHSRSEQRSGNLSRDLNRDLSGDETEFSEDFGEELEPMGKGRYAVRSARGDGSVSSVSVDEAF</sequence>
<feature type="region of interest" description="Disordered" evidence="1">
    <location>
        <begin position="296"/>
        <end position="316"/>
    </location>
</feature>
<feature type="compositionally biased region" description="Polar residues" evidence="1">
    <location>
        <begin position="1398"/>
        <end position="1420"/>
    </location>
</feature>
<feature type="compositionally biased region" description="Polar residues" evidence="1">
    <location>
        <begin position="242"/>
        <end position="264"/>
    </location>
</feature>
<dbReference type="EMBL" id="AYSA01000348">
    <property type="protein sequence ID" value="ESZ92968.1"/>
    <property type="molecule type" value="Genomic_DNA"/>
</dbReference>